<sequence>MFSTNCPQKIVRAASRNAREAFCSPSAAIIYLNPRFTLSLCLSGHRSLHFTRKTNIFNFNSFYFNTPMFCCFVKNFLKK</sequence>
<keyword evidence="1" id="KW-1185">Reference proteome</keyword>
<dbReference type="AlphaFoldDB" id="A0A914MER0"/>
<name>A0A914MER0_MELIC</name>
<organism evidence="1 2">
    <name type="scientific">Meloidogyne incognita</name>
    <name type="common">Southern root-knot nematode worm</name>
    <name type="synonym">Oxyuris incognita</name>
    <dbReference type="NCBI Taxonomy" id="6306"/>
    <lineage>
        <taxon>Eukaryota</taxon>
        <taxon>Metazoa</taxon>
        <taxon>Ecdysozoa</taxon>
        <taxon>Nematoda</taxon>
        <taxon>Chromadorea</taxon>
        <taxon>Rhabditida</taxon>
        <taxon>Tylenchina</taxon>
        <taxon>Tylenchomorpha</taxon>
        <taxon>Tylenchoidea</taxon>
        <taxon>Meloidogynidae</taxon>
        <taxon>Meloidogyninae</taxon>
        <taxon>Meloidogyne</taxon>
        <taxon>Meloidogyne incognita group</taxon>
    </lineage>
</organism>
<evidence type="ECO:0000313" key="1">
    <source>
        <dbReference type="Proteomes" id="UP000887563"/>
    </source>
</evidence>
<protein>
    <submittedName>
        <fullName evidence="2">Candidate secreted effector</fullName>
    </submittedName>
</protein>
<dbReference type="WBParaSite" id="Minc3s01584g24909">
    <property type="protein sequence ID" value="Minc3s01584g24909"/>
    <property type="gene ID" value="Minc3s01584g24909"/>
</dbReference>
<proteinExistence type="predicted"/>
<reference evidence="2" key="1">
    <citation type="submission" date="2022-11" db="UniProtKB">
        <authorList>
            <consortium name="WormBaseParasite"/>
        </authorList>
    </citation>
    <scope>IDENTIFICATION</scope>
</reference>
<dbReference type="Proteomes" id="UP000887563">
    <property type="component" value="Unplaced"/>
</dbReference>
<accession>A0A914MER0</accession>
<evidence type="ECO:0000313" key="2">
    <source>
        <dbReference type="WBParaSite" id="Minc3s01584g24909"/>
    </source>
</evidence>